<evidence type="ECO:0000256" key="2">
    <source>
        <dbReference type="ARBA" id="ARBA00023015"/>
    </source>
</evidence>
<dbReference type="InterPro" id="IPR000847">
    <property type="entry name" value="LysR_HTH_N"/>
</dbReference>
<dbReference type="InterPro" id="IPR036388">
    <property type="entry name" value="WH-like_DNA-bd_sf"/>
</dbReference>
<dbReference type="EMBL" id="FOIM01000043">
    <property type="protein sequence ID" value="SEU17658.1"/>
    <property type="molecule type" value="Genomic_DNA"/>
</dbReference>
<evidence type="ECO:0000256" key="1">
    <source>
        <dbReference type="ARBA" id="ARBA00009437"/>
    </source>
</evidence>
<dbReference type="AlphaFoldDB" id="A0A1I0K3X1"/>
<evidence type="ECO:0000256" key="4">
    <source>
        <dbReference type="ARBA" id="ARBA00023163"/>
    </source>
</evidence>
<evidence type="ECO:0000256" key="3">
    <source>
        <dbReference type="ARBA" id="ARBA00023125"/>
    </source>
</evidence>
<reference evidence="7" key="1">
    <citation type="submission" date="2016-10" db="EMBL/GenBank/DDBJ databases">
        <authorList>
            <person name="Varghese N."/>
            <person name="Submissions S."/>
        </authorList>
    </citation>
    <scope>NUCLEOTIDE SEQUENCE [LARGE SCALE GENOMIC DNA]</scope>
    <source>
        <strain evidence="7">NLAE-zl-G277</strain>
    </source>
</reference>
<dbReference type="PANTHER" id="PTHR30346">
    <property type="entry name" value="TRANSCRIPTIONAL DUAL REGULATOR HCAR-RELATED"/>
    <property type="match status" value="1"/>
</dbReference>
<dbReference type="CDD" id="cd05466">
    <property type="entry name" value="PBP2_LTTR_substrate"/>
    <property type="match status" value="1"/>
</dbReference>
<name>A0A1I0K3X1_9FIRM</name>
<dbReference type="GO" id="GO:0003700">
    <property type="term" value="F:DNA-binding transcription factor activity"/>
    <property type="evidence" value="ECO:0007669"/>
    <property type="project" value="InterPro"/>
</dbReference>
<dbReference type="PRINTS" id="PR00039">
    <property type="entry name" value="HTHLYSR"/>
</dbReference>
<protein>
    <submittedName>
        <fullName evidence="6">DNA-binding transcriptional regulator, LysR family</fullName>
    </submittedName>
</protein>
<keyword evidence="4" id="KW-0804">Transcription</keyword>
<comment type="similarity">
    <text evidence="1">Belongs to the LysR transcriptional regulatory family.</text>
</comment>
<dbReference type="PANTHER" id="PTHR30346:SF28">
    <property type="entry name" value="HTH-TYPE TRANSCRIPTIONAL REGULATOR CYNR"/>
    <property type="match status" value="1"/>
</dbReference>
<organism evidence="6 7">
    <name type="scientific">Enterocloster lavalensis</name>
    <dbReference type="NCBI Taxonomy" id="460384"/>
    <lineage>
        <taxon>Bacteria</taxon>
        <taxon>Bacillati</taxon>
        <taxon>Bacillota</taxon>
        <taxon>Clostridia</taxon>
        <taxon>Lachnospirales</taxon>
        <taxon>Lachnospiraceae</taxon>
        <taxon>Enterocloster</taxon>
    </lineage>
</organism>
<accession>A0A1I0K3X1</accession>
<gene>
    <name evidence="6" type="ORF">SAMN05216313_14322</name>
</gene>
<dbReference type="InterPro" id="IPR036390">
    <property type="entry name" value="WH_DNA-bd_sf"/>
</dbReference>
<keyword evidence="2" id="KW-0805">Transcription regulation</keyword>
<dbReference type="GO" id="GO:0003677">
    <property type="term" value="F:DNA binding"/>
    <property type="evidence" value="ECO:0007669"/>
    <property type="project" value="UniProtKB-KW"/>
</dbReference>
<keyword evidence="7" id="KW-1185">Reference proteome</keyword>
<dbReference type="SUPFAM" id="SSF46785">
    <property type="entry name" value="Winged helix' DNA-binding domain"/>
    <property type="match status" value="1"/>
</dbReference>
<dbReference type="GeneID" id="93281180"/>
<evidence type="ECO:0000259" key="5">
    <source>
        <dbReference type="PROSITE" id="PS50931"/>
    </source>
</evidence>
<dbReference type="Gene3D" id="1.10.10.10">
    <property type="entry name" value="Winged helix-like DNA-binding domain superfamily/Winged helix DNA-binding domain"/>
    <property type="match status" value="1"/>
</dbReference>
<dbReference type="InterPro" id="IPR005119">
    <property type="entry name" value="LysR_subst-bd"/>
</dbReference>
<evidence type="ECO:0000313" key="7">
    <source>
        <dbReference type="Proteomes" id="UP000198508"/>
    </source>
</evidence>
<dbReference type="Gene3D" id="3.40.190.290">
    <property type="match status" value="1"/>
</dbReference>
<dbReference type="Pfam" id="PF03466">
    <property type="entry name" value="LysR_substrate"/>
    <property type="match status" value="1"/>
</dbReference>
<proteinExistence type="inferred from homology"/>
<sequence length="306" mass="34678">MSDLKAARYVTVLAEQKTIRGAAEALYISPSALSMYIRKLEQELGAPLFVRDQKNFTPTQIGEAYIRRSYKILAVDQEFMDELALWRRRETRQISIGIYRRRGISFMVPLMKALEEMVPDVQFTFRLGSVKELEQLLYGRQIDYILITHRLQNPDFTYQFVCGDRLLLACPASWQDRTEVSPDGTRILLPIEKVSADQILMPGVHQSIYPFAAHFLESHGIHNTRQSPTSNMEIHMQSVAAELGCCFTLASYIPTFSHIPGILFASPAVKEELVSWSLASLASPLETSRLSILKTAIHSQIAQMIP</sequence>
<dbReference type="GO" id="GO:0032993">
    <property type="term" value="C:protein-DNA complex"/>
    <property type="evidence" value="ECO:0007669"/>
    <property type="project" value="TreeGrafter"/>
</dbReference>
<dbReference type="RefSeq" id="WP_166434658.1">
    <property type="nucleotide sequence ID" value="NZ_CABJCG010000006.1"/>
</dbReference>
<dbReference type="STRING" id="460384.SAMN05216313_14322"/>
<dbReference type="Proteomes" id="UP000198508">
    <property type="component" value="Unassembled WGS sequence"/>
</dbReference>
<dbReference type="SUPFAM" id="SSF53850">
    <property type="entry name" value="Periplasmic binding protein-like II"/>
    <property type="match status" value="1"/>
</dbReference>
<keyword evidence="3 6" id="KW-0238">DNA-binding</keyword>
<evidence type="ECO:0000313" key="6">
    <source>
        <dbReference type="EMBL" id="SEU17658.1"/>
    </source>
</evidence>
<dbReference type="PROSITE" id="PS50931">
    <property type="entry name" value="HTH_LYSR"/>
    <property type="match status" value="1"/>
</dbReference>
<dbReference type="Pfam" id="PF00126">
    <property type="entry name" value="HTH_1"/>
    <property type="match status" value="1"/>
</dbReference>
<feature type="domain" description="HTH lysR-type" evidence="5">
    <location>
        <begin position="1"/>
        <end position="59"/>
    </location>
</feature>